<evidence type="ECO:0000313" key="16">
    <source>
        <dbReference type="Proteomes" id="UP000718821"/>
    </source>
</evidence>
<dbReference type="SUPFAM" id="SSF53098">
    <property type="entry name" value="Ribonuclease H-like"/>
    <property type="match status" value="1"/>
</dbReference>
<comment type="caution">
    <text evidence="15">The sequence shown here is derived from an EMBL/GenBank/DDBJ whole genome shotgun (WGS) entry which is preliminary data.</text>
</comment>
<feature type="binding site" evidence="13">
    <location>
        <position position="7"/>
    </location>
    <ligand>
        <name>Mg(2+)</name>
        <dbReference type="ChEBI" id="CHEBI:18420"/>
        <label>1</label>
    </ligand>
</feature>
<dbReference type="Gene3D" id="3.30.420.10">
    <property type="entry name" value="Ribonuclease H-like superfamily/Ribonuclease H"/>
    <property type="match status" value="1"/>
</dbReference>
<evidence type="ECO:0000256" key="11">
    <source>
        <dbReference type="ARBA" id="ARBA00023204"/>
    </source>
</evidence>
<evidence type="ECO:0000256" key="8">
    <source>
        <dbReference type="ARBA" id="ARBA00022842"/>
    </source>
</evidence>
<dbReference type="GO" id="GO:0000287">
    <property type="term" value="F:magnesium ion binding"/>
    <property type="evidence" value="ECO:0007669"/>
    <property type="project" value="UniProtKB-UniRule"/>
</dbReference>
<dbReference type="Proteomes" id="UP000718821">
    <property type="component" value="Unassembled WGS sequence"/>
</dbReference>
<proteinExistence type="inferred from homology"/>
<keyword evidence="10 13" id="KW-0233">DNA recombination</keyword>
<feature type="active site" evidence="13">
    <location>
        <position position="68"/>
    </location>
</feature>
<dbReference type="PROSITE" id="PS01321">
    <property type="entry name" value="RUVC"/>
    <property type="match status" value="1"/>
</dbReference>
<feature type="active site" evidence="13">
    <location>
        <position position="141"/>
    </location>
</feature>
<dbReference type="PANTHER" id="PTHR30194:SF3">
    <property type="entry name" value="CROSSOVER JUNCTION ENDODEOXYRIBONUCLEASE RUVC"/>
    <property type="match status" value="1"/>
</dbReference>
<feature type="binding site" evidence="13">
    <location>
        <position position="68"/>
    </location>
    <ligand>
        <name>Mg(2+)</name>
        <dbReference type="ChEBI" id="CHEBI:18420"/>
        <label>2</label>
    </ligand>
</feature>
<keyword evidence="9 13" id="KW-0238">DNA-binding</keyword>
<evidence type="ECO:0000256" key="12">
    <source>
        <dbReference type="ARBA" id="ARBA00029354"/>
    </source>
</evidence>
<dbReference type="InterPro" id="IPR036397">
    <property type="entry name" value="RNaseH_sf"/>
</dbReference>
<reference evidence="15" key="1">
    <citation type="submission" date="2020-08" db="EMBL/GenBank/DDBJ databases">
        <authorList>
            <person name="Cejkova D."/>
            <person name="Kubasova T."/>
            <person name="Jahodarova E."/>
            <person name="Rychlik I."/>
        </authorList>
    </citation>
    <scope>NUCLEOTIDE SEQUENCE</scope>
    <source>
        <strain evidence="15">An836</strain>
    </source>
</reference>
<evidence type="ECO:0000256" key="14">
    <source>
        <dbReference type="NCBIfam" id="TIGR00228"/>
    </source>
</evidence>
<organism evidence="15 16">
    <name type="scientific">Bifidobacterium pullorum subsp. saeculare</name>
    <dbReference type="NCBI Taxonomy" id="78257"/>
    <lineage>
        <taxon>Bacteria</taxon>
        <taxon>Bacillati</taxon>
        <taxon>Actinomycetota</taxon>
        <taxon>Actinomycetes</taxon>
        <taxon>Bifidobacteriales</taxon>
        <taxon>Bifidobacteriaceae</taxon>
        <taxon>Bifidobacterium</taxon>
    </lineage>
</organism>
<keyword evidence="6 13" id="KW-0227">DNA damage</keyword>
<evidence type="ECO:0000256" key="10">
    <source>
        <dbReference type="ARBA" id="ARBA00023172"/>
    </source>
</evidence>
<comment type="cofactor">
    <cofactor evidence="13">
        <name>Mg(2+)</name>
        <dbReference type="ChEBI" id="CHEBI:18420"/>
    </cofactor>
    <text evidence="13">Binds 2 Mg(2+) ion per subunit.</text>
</comment>
<dbReference type="PANTHER" id="PTHR30194">
    <property type="entry name" value="CROSSOVER JUNCTION ENDODEOXYRIBONUCLEASE RUVC"/>
    <property type="match status" value="1"/>
</dbReference>
<evidence type="ECO:0000256" key="4">
    <source>
        <dbReference type="ARBA" id="ARBA00022723"/>
    </source>
</evidence>
<comment type="function">
    <text evidence="13">The RuvA-RuvB-RuvC complex processes Holliday junction (HJ) DNA during genetic recombination and DNA repair. Endonuclease that resolves HJ intermediates. Cleaves cruciform DNA by making single-stranded nicks across the HJ at symmetrical positions within the homologous arms, yielding a 5'-phosphate and a 3'-hydroxyl group; requires a central core of homology in the junction. The consensus cleavage sequence is 5'-(A/T)TT(C/G)-3'. Cleavage occurs on the 3'-side of the TT dinucleotide at the point of strand exchange. HJ branch migration catalyzed by RuvA-RuvB allows RuvC to scan DNA until it finds its consensus sequence, where it cleaves and resolves the cruciform DNA.</text>
</comment>
<comment type="similarity">
    <text evidence="1 13">Belongs to the RuvC family.</text>
</comment>
<evidence type="ECO:0000256" key="5">
    <source>
        <dbReference type="ARBA" id="ARBA00022759"/>
    </source>
</evidence>
<evidence type="ECO:0000256" key="13">
    <source>
        <dbReference type="HAMAP-Rule" id="MF_00034"/>
    </source>
</evidence>
<evidence type="ECO:0000256" key="7">
    <source>
        <dbReference type="ARBA" id="ARBA00022801"/>
    </source>
</evidence>
<dbReference type="InterPro" id="IPR002176">
    <property type="entry name" value="X-over_junc_endoDNase_RuvC"/>
</dbReference>
<dbReference type="EMBL" id="JACLYU010000003">
    <property type="protein sequence ID" value="MBM6699314.1"/>
    <property type="molecule type" value="Genomic_DNA"/>
</dbReference>
<evidence type="ECO:0000256" key="6">
    <source>
        <dbReference type="ARBA" id="ARBA00022763"/>
    </source>
</evidence>
<keyword evidence="7 13" id="KW-0378">Hydrolase</keyword>
<evidence type="ECO:0000256" key="3">
    <source>
        <dbReference type="ARBA" id="ARBA00022722"/>
    </source>
</evidence>
<comment type="subunit">
    <text evidence="13">Homodimer which binds Holliday junction (HJ) DNA. The HJ becomes 2-fold symmetrical on binding to RuvC with unstacked arms; it has a different conformation from HJ DNA in complex with RuvA. In the full resolvosome a probable DNA-RuvA(4)-RuvB(12)-RuvC(2) complex forms which resolves the HJ.</text>
</comment>
<name>A0A938WXY2_9BIFI</name>
<dbReference type="GO" id="GO:0006281">
    <property type="term" value="P:DNA repair"/>
    <property type="evidence" value="ECO:0007669"/>
    <property type="project" value="UniProtKB-UniRule"/>
</dbReference>
<accession>A0A938WXY2</accession>
<protein>
    <recommendedName>
        <fullName evidence="13 14">Crossover junction endodeoxyribonuclease RuvC</fullName>
        <ecNumber evidence="13 14">3.1.21.10</ecNumber>
    </recommendedName>
    <alternativeName>
        <fullName evidence="13">Holliday junction nuclease RuvC</fullName>
    </alternativeName>
    <alternativeName>
        <fullName evidence="13">Holliday junction resolvase RuvC</fullName>
    </alternativeName>
</protein>
<comment type="subcellular location">
    <subcellularLocation>
        <location evidence="13">Cytoplasm</location>
    </subcellularLocation>
</comment>
<dbReference type="GO" id="GO:0006310">
    <property type="term" value="P:DNA recombination"/>
    <property type="evidence" value="ECO:0007669"/>
    <property type="project" value="UniProtKB-UniRule"/>
</dbReference>
<dbReference type="GO" id="GO:0008821">
    <property type="term" value="F:crossover junction DNA endonuclease activity"/>
    <property type="evidence" value="ECO:0007669"/>
    <property type="project" value="UniProtKB-UniRule"/>
</dbReference>
<dbReference type="InterPro" id="IPR012337">
    <property type="entry name" value="RNaseH-like_sf"/>
</dbReference>
<dbReference type="GO" id="GO:0005737">
    <property type="term" value="C:cytoplasm"/>
    <property type="evidence" value="ECO:0007669"/>
    <property type="project" value="UniProtKB-SubCell"/>
</dbReference>
<dbReference type="GO" id="GO:0048476">
    <property type="term" value="C:Holliday junction resolvase complex"/>
    <property type="evidence" value="ECO:0007669"/>
    <property type="project" value="UniProtKB-UniRule"/>
</dbReference>
<dbReference type="EC" id="3.1.21.10" evidence="13 14"/>
<sequence length="226" mass="24135">MIILGVDPGLTRCGVGVIEAGAHRRLSFIHVDVVRSSPDMSQDLRLKAIYDGLAGKMDRFLPDAVSIERVFAQANRNTVLGTAQAAGMAMLAAAQRGIPVALHTPTEAKLAITGNGQAQKVQVERMVARVLGLNMMPKPADAADALALAICHALRPAGALQGGEREQHLTAAQRQWAVAAQKASRRRGTDRGMCARAAAAPDTPWAPLPPVPQLHWFEQAFESESR</sequence>
<dbReference type="InterPro" id="IPR020563">
    <property type="entry name" value="X-over_junc_endoDNase_Mg_BS"/>
</dbReference>
<dbReference type="CDD" id="cd16962">
    <property type="entry name" value="RuvC"/>
    <property type="match status" value="1"/>
</dbReference>
<keyword evidence="4 13" id="KW-0479">Metal-binding</keyword>
<comment type="catalytic activity">
    <reaction evidence="12 13">
        <text>Endonucleolytic cleavage at a junction such as a reciprocal single-stranded crossover between two homologous DNA duplexes (Holliday junction).</text>
        <dbReference type="EC" id="3.1.21.10"/>
    </reaction>
</comment>
<feature type="active site" evidence="13">
    <location>
        <position position="7"/>
    </location>
</feature>
<dbReference type="FunFam" id="3.30.420.10:FF:000002">
    <property type="entry name" value="Crossover junction endodeoxyribonuclease RuvC"/>
    <property type="match status" value="1"/>
</dbReference>
<dbReference type="NCBIfam" id="TIGR00228">
    <property type="entry name" value="ruvC"/>
    <property type="match status" value="1"/>
</dbReference>
<keyword evidence="16" id="KW-1185">Reference proteome</keyword>
<dbReference type="AlphaFoldDB" id="A0A938WXY2"/>
<gene>
    <name evidence="13 15" type="primary">ruvC</name>
    <name evidence="15" type="ORF">H7U32_03015</name>
</gene>
<evidence type="ECO:0000256" key="9">
    <source>
        <dbReference type="ARBA" id="ARBA00023125"/>
    </source>
</evidence>
<evidence type="ECO:0000256" key="2">
    <source>
        <dbReference type="ARBA" id="ARBA00022490"/>
    </source>
</evidence>
<evidence type="ECO:0000256" key="1">
    <source>
        <dbReference type="ARBA" id="ARBA00009518"/>
    </source>
</evidence>
<dbReference type="PRINTS" id="PR00696">
    <property type="entry name" value="RSOLVASERUVC"/>
</dbReference>
<dbReference type="HAMAP" id="MF_00034">
    <property type="entry name" value="RuvC"/>
    <property type="match status" value="1"/>
</dbReference>
<dbReference type="GO" id="GO:0003677">
    <property type="term" value="F:DNA binding"/>
    <property type="evidence" value="ECO:0007669"/>
    <property type="project" value="UniProtKB-KW"/>
</dbReference>
<keyword evidence="3 13" id="KW-0540">Nuclease</keyword>
<keyword evidence="2 13" id="KW-0963">Cytoplasm</keyword>
<dbReference type="Pfam" id="PF02075">
    <property type="entry name" value="RuvC"/>
    <property type="match status" value="1"/>
</dbReference>
<feature type="binding site" evidence="13">
    <location>
        <position position="141"/>
    </location>
    <ligand>
        <name>Mg(2+)</name>
        <dbReference type="ChEBI" id="CHEBI:18420"/>
        <label>1</label>
    </ligand>
</feature>
<evidence type="ECO:0000313" key="15">
    <source>
        <dbReference type="EMBL" id="MBM6699314.1"/>
    </source>
</evidence>
<reference evidence="15" key="2">
    <citation type="journal article" date="2021" name="Sci. Rep.">
        <title>The distribution of antibiotic resistance genes in chicken gut microbiota commensals.</title>
        <authorList>
            <person name="Juricova H."/>
            <person name="Matiasovicova J."/>
            <person name="Kubasova T."/>
            <person name="Cejkova D."/>
            <person name="Rychlik I."/>
        </authorList>
    </citation>
    <scope>NUCLEOTIDE SEQUENCE</scope>
    <source>
        <strain evidence="15">An836</strain>
    </source>
</reference>
<keyword evidence="8 13" id="KW-0460">Magnesium</keyword>
<keyword evidence="5 13" id="KW-0255">Endonuclease</keyword>
<keyword evidence="11 13" id="KW-0234">DNA repair</keyword>